<sequence>MNGLVDFNQYYAYEHGQWQAGQQIPQGANKLSLFNDKALASQMSDFKQLLDAFQQTLIVCLEETSNGGTWSIYAESQVLEDFTELVTKSEFDFLIWPAPEAAAPRLILFDMDSTFIQIEVIDELARHHQVGEQVAKVTEAAMQGELDFSESLISRVRCLQGLNESAIEQIAARLPLSPGVDKLVASAQKNHCEIAIVSGGFMPFVEKLKQDMSLYQVKANQLEIADGMLTGAVLGDIVDAQAKADFLHQLCDELALNPSQVMAVGDGANDLLMMKEAGMNLAYRAKPKVEQQAKGRMNYSQLDQLIEVFGW</sequence>
<dbReference type="CDD" id="cd07500">
    <property type="entry name" value="HAD_PSP"/>
    <property type="match status" value="1"/>
</dbReference>
<keyword evidence="9" id="KW-0460">Magnesium</keyword>
<organism evidence="15 16">
    <name type="scientific">Aliikangiella coralliicola</name>
    <dbReference type="NCBI Taxonomy" id="2592383"/>
    <lineage>
        <taxon>Bacteria</taxon>
        <taxon>Pseudomonadati</taxon>
        <taxon>Pseudomonadota</taxon>
        <taxon>Gammaproteobacteria</taxon>
        <taxon>Oceanospirillales</taxon>
        <taxon>Pleioneaceae</taxon>
        <taxon>Aliikangiella</taxon>
    </lineage>
</organism>
<feature type="active site" description="Nucleophile" evidence="14">
    <location>
        <position position="110"/>
    </location>
</feature>
<dbReference type="NCBIfam" id="TIGR01488">
    <property type="entry name" value="HAD-SF-IB"/>
    <property type="match status" value="1"/>
</dbReference>
<dbReference type="EC" id="3.1.3.3" evidence="4"/>
<protein>
    <recommendedName>
        <fullName evidence="5">Phosphoserine phosphatase</fullName>
        <ecNumber evidence="4">3.1.3.3</ecNumber>
    </recommendedName>
    <alternativeName>
        <fullName evidence="11">O-phosphoserine phosphohydrolase</fullName>
    </alternativeName>
</protein>
<evidence type="ECO:0000256" key="2">
    <source>
        <dbReference type="ARBA" id="ARBA00005135"/>
    </source>
</evidence>
<dbReference type="Gene3D" id="3.40.50.1000">
    <property type="entry name" value="HAD superfamily/HAD-like"/>
    <property type="match status" value="1"/>
</dbReference>
<comment type="catalytic activity">
    <reaction evidence="12">
        <text>O-phospho-L-serine + H2O = L-serine + phosphate</text>
        <dbReference type="Rhea" id="RHEA:21208"/>
        <dbReference type="ChEBI" id="CHEBI:15377"/>
        <dbReference type="ChEBI" id="CHEBI:33384"/>
        <dbReference type="ChEBI" id="CHEBI:43474"/>
        <dbReference type="ChEBI" id="CHEBI:57524"/>
        <dbReference type="EC" id="3.1.3.3"/>
    </reaction>
</comment>
<dbReference type="EMBL" id="VIKS01000009">
    <property type="protein sequence ID" value="TQV86979.1"/>
    <property type="molecule type" value="Genomic_DNA"/>
</dbReference>
<keyword evidence="16" id="KW-1185">Reference proteome</keyword>
<evidence type="ECO:0000256" key="7">
    <source>
        <dbReference type="ARBA" id="ARBA00022723"/>
    </source>
</evidence>
<dbReference type="SFLD" id="SFLDS00003">
    <property type="entry name" value="Haloacid_Dehalogenase"/>
    <property type="match status" value="1"/>
</dbReference>
<keyword evidence="6" id="KW-0028">Amino-acid biosynthesis</keyword>
<dbReference type="UniPathway" id="UPA00135">
    <property type="reaction ID" value="UER00198"/>
</dbReference>
<proteinExistence type="inferred from homology"/>
<dbReference type="RefSeq" id="WP_142894513.1">
    <property type="nucleotide sequence ID" value="NZ_ML660165.1"/>
</dbReference>
<dbReference type="GO" id="GO:0036424">
    <property type="term" value="F:L-phosphoserine phosphatase activity"/>
    <property type="evidence" value="ECO:0007669"/>
    <property type="project" value="InterPro"/>
</dbReference>
<dbReference type="OrthoDB" id="9792539at2"/>
<dbReference type="PANTHER" id="PTHR43344">
    <property type="entry name" value="PHOSPHOSERINE PHOSPHATASE"/>
    <property type="match status" value="1"/>
</dbReference>
<evidence type="ECO:0000256" key="11">
    <source>
        <dbReference type="ARBA" id="ARBA00031693"/>
    </source>
</evidence>
<evidence type="ECO:0000256" key="1">
    <source>
        <dbReference type="ARBA" id="ARBA00001946"/>
    </source>
</evidence>
<evidence type="ECO:0000256" key="5">
    <source>
        <dbReference type="ARBA" id="ARBA00015196"/>
    </source>
</evidence>
<dbReference type="GO" id="GO:0005737">
    <property type="term" value="C:cytoplasm"/>
    <property type="evidence" value="ECO:0007669"/>
    <property type="project" value="TreeGrafter"/>
</dbReference>
<evidence type="ECO:0000313" key="16">
    <source>
        <dbReference type="Proteomes" id="UP000315439"/>
    </source>
</evidence>
<dbReference type="Pfam" id="PF00702">
    <property type="entry name" value="Hydrolase"/>
    <property type="match status" value="1"/>
</dbReference>
<evidence type="ECO:0000256" key="8">
    <source>
        <dbReference type="ARBA" id="ARBA00022801"/>
    </source>
</evidence>
<evidence type="ECO:0000313" key="15">
    <source>
        <dbReference type="EMBL" id="TQV86979.1"/>
    </source>
</evidence>
<evidence type="ECO:0000256" key="12">
    <source>
        <dbReference type="ARBA" id="ARBA00048138"/>
    </source>
</evidence>
<comment type="caution">
    <text evidence="15">The sequence shown here is derived from an EMBL/GenBank/DDBJ whole genome shotgun (WGS) entry which is preliminary data.</text>
</comment>
<evidence type="ECO:0000256" key="6">
    <source>
        <dbReference type="ARBA" id="ARBA00022605"/>
    </source>
</evidence>
<dbReference type="SFLD" id="SFLDG01136">
    <property type="entry name" value="C1.6:_Phosphoserine_Phosphatas"/>
    <property type="match status" value="1"/>
</dbReference>
<dbReference type="SUPFAM" id="SSF56784">
    <property type="entry name" value="HAD-like"/>
    <property type="match status" value="1"/>
</dbReference>
<dbReference type="InterPro" id="IPR036412">
    <property type="entry name" value="HAD-like_sf"/>
</dbReference>
<name>A0A545UBY6_9GAMM</name>
<reference evidence="15 16" key="1">
    <citation type="submission" date="2019-07" db="EMBL/GenBank/DDBJ databases">
        <title>Draft genome for Aliikangiella sp. M105.</title>
        <authorList>
            <person name="Wang G."/>
        </authorList>
    </citation>
    <scope>NUCLEOTIDE SEQUENCE [LARGE SCALE GENOMIC DNA]</scope>
    <source>
        <strain evidence="15 16">M105</strain>
    </source>
</reference>
<dbReference type="Proteomes" id="UP000315439">
    <property type="component" value="Unassembled WGS sequence"/>
</dbReference>
<dbReference type="InterPro" id="IPR023214">
    <property type="entry name" value="HAD_sf"/>
</dbReference>
<comment type="cofactor">
    <cofactor evidence="1">
        <name>Mg(2+)</name>
        <dbReference type="ChEBI" id="CHEBI:18420"/>
    </cofactor>
</comment>
<keyword evidence="7" id="KW-0479">Metal-binding</keyword>
<evidence type="ECO:0000256" key="4">
    <source>
        <dbReference type="ARBA" id="ARBA00012640"/>
    </source>
</evidence>
<evidence type="ECO:0000256" key="13">
    <source>
        <dbReference type="ARBA" id="ARBA00048523"/>
    </source>
</evidence>
<dbReference type="SFLD" id="SFLDF00029">
    <property type="entry name" value="phosphoserine_phosphatase"/>
    <property type="match status" value="1"/>
</dbReference>
<dbReference type="PANTHER" id="PTHR43344:SF2">
    <property type="entry name" value="PHOSPHOSERINE PHOSPHATASE"/>
    <property type="match status" value="1"/>
</dbReference>
<evidence type="ECO:0000256" key="10">
    <source>
        <dbReference type="ARBA" id="ARBA00023299"/>
    </source>
</evidence>
<gene>
    <name evidence="15" type="primary">serB</name>
    <name evidence="15" type="ORF">FLL46_14310</name>
</gene>
<feature type="active site" description="Proton donor" evidence="14">
    <location>
        <position position="112"/>
    </location>
</feature>
<dbReference type="InterPro" id="IPR004469">
    <property type="entry name" value="PSP"/>
</dbReference>
<keyword evidence="10" id="KW-0718">Serine biosynthesis</keyword>
<dbReference type="AlphaFoldDB" id="A0A545UBY6"/>
<dbReference type="NCBIfam" id="TIGR00338">
    <property type="entry name" value="serB"/>
    <property type="match status" value="1"/>
</dbReference>
<keyword evidence="8 15" id="KW-0378">Hydrolase</keyword>
<dbReference type="SFLD" id="SFLDG01137">
    <property type="entry name" value="C1.6.1:_Phosphoserine_Phosphat"/>
    <property type="match status" value="1"/>
</dbReference>
<comment type="catalytic activity">
    <reaction evidence="13">
        <text>O-phospho-D-serine + H2O = D-serine + phosphate</text>
        <dbReference type="Rhea" id="RHEA:24873"/>
        <dbReference type="ChEBI" id="CHEBI:15377"/>
        <dbReference type="ChEBI" id="CHEBI:35247"/>
        <dbReference type="ChEBI" id="CHEBI:43474"/>
        <dbReference type="ChEBI" id="CHEBI:58680"/>
        <dbReference type="EC" id="3.1.3.3"/>
    </reaction>
</comment>
<dbReference type="GO" id="GO:0000287">
    <property type="term" value="F:magnesium ion binding"/>
    <property type="evidence" value="ECO:0007669"/>
    <property type="project" value="TreeGrafter"/>
</dbReference>
<dbReference type="GO" id="GO:0006564">
    <property type="term" value="P:L-serine biosynthetic process"/>
    <property type="evidence" value="ECO:0007669"/>
    <property type="project" value="UniProtKB-KW"/>
</dbReference>
<dbReference type="InterPro" id="IPR050582">
    <property type="entry name" value="HAD-like_SerB"/>
</dbReference>
<comment type="similarity">
    <text evidence="3">Belongs to the HAD-like hydrolase superfamily. SerB family.</text>
</comment>
<evidence type="ECO:0000256" key="9">
    <source>
        <dbReference type="ARBA" id="ARBA00022842"/>
    </source>
</evidence>
<evidence type="ECO:0000256" key="3">
    <source>
        <dbReference type="ARBA" id="ARBA00009184"/>
    </source>
</evidence>
<evidence type="ECO:0000256" key="14">
    <source>
        <dbReference type="PIRSR" id="PIRSR604469-1"/>
    </source>
</evidence>
<accession>A0A545UBY6</accession>
<comment type="pathway">
    <text evidence="2">Amino-acid biosynthesis; L-serine biosynthesis; L-serine from 3-phospho-D-glycerate: step 3/3.</text>
</comment>